<dbReference type="PANTHER" id="PTHR13405:SF11">
    <property type="entry name" value="NUCLEAR PORE COMPLEX PROTEIN NUP133"/>
    <property type="match status" value="1"/>
</dbReference>
<dbReference type="GO" id="GO:0017056">
    <property type="term" value="F:structural constituent of nuclear pore"/>
    <property type="evidence" value="ECO:0007669"/>
    <property type="project" value="InterPro"/>
</dbReference>
<evidence type="ECO:0000256" key="4">
    <source>
        <dbReference type="ARBA" id="ARBA00022816"/>
    </source>
</evidence>
<comment type="similarity">
    <text evidence="2">Belongs to the nucleoporin Nup133 family.</text>
</comment>
<dbReference type="Pfam" id="PF03177">
    <property type="entry name" value="Nucleoporin_C"/>
    <property type="match status" value="2"/>
</dbReference>
<keyword evidence="3" id="KW-0813">Transport</keyword>
<comment type="subcellular location">
    <subcellularLocation>
        <location evidence="1">Nucleus envelope</location>
    </subcellularLocation>
</comment>
<dbReference type="Pfam" id="PF08801">
    <property type="entry name" value="Nucleoporin_N"/>
    <property type="match status" value="1"/>
</dbReference>
<keyword evidence="6" id="KW-0811">Translocation</keyword>
<feature type="domain" description="Nucleoporin Nup133/Nup155-like N-terminal" evidence="10">
    <location>
        <begin position="105"/>
        <end position="525"/>
    </location>
</feature>
<evidence type="ECO:0000259" key="9">
    <source>
        <dbReference type="Pfam" id="PF03177"/>
    </source>
</evidence>
<reference evidence="11 12" key="1">
    <citation type="submission" date="2015-01" db="EMBL/GenBank/DDBJ databases">
        <title>The Genome Sequence of Exophiala spinifera CBS89968.</title>
        <authorList>
            <consortium name="The Broad Institute Genomics Platform"/>
            <person name="Cuomo C."/>
            <person name="de Hoog S."/>
            <person name="Gorbushina A."/>
            <person name="Stielow B."/>
            <person name="Teixiera M."/>
            <person name="Abouelleil A."/>
            <person name="Chapman S.B."/>
            <person name="Priest M."/>
            <person name="Young S.K."/>
            <person name="Wortman J."/>
            <person name="Nusbaum C."/>
            <person name="Birren B."/>
        </authorList>
    </citation>
    <scope>NUCLEOTIDE SEQUENCE [LARGE SCALE GENOMIC DNA]</scope>
    <source>
        <strain evidence="11 12">CBS 89968</strain>
    </source>
</reference>
<dbReference type="GO" id="GO:0031080">
    <property type="term" value="C:nuclear pore outer ring"/>
    <property type="evidence" value="ECO:0007669"/>
    <property type="project" value="TreeGrafter"/>
</dbReference>
<evidence type="ECO:0000256" key="3">
    <source>
        <dbReference type="ARBA" id="ARBA00022448"/>
    </source>
</evidence>
<protein>
    <recommendedName>
        <fullName evidence="13">Nucleoporin Nup133/Nup155-like C-terminal domain-containing protein</fullName>
    </recommendedName>
</protein>
<feature type="compositionally biased region" description="Basic and acidic residues" evidence="8">
    <location>
        <begin position="56"/>
        <end position="66"/>
    </location>
</feature>
<evidence type="ECO:0000313" key="11">
    <source>
        <dbReference type="EMBL" id="KIW09840.1"/>
    </source>
</evidence>
<dbReference type="PANTHER" id="PTHR13405">
    <property type="entry name" value="NUCLEAR PORE COMPLEX PROTEIN NUP133"/>
    <property type="match status" value="1"/>
</dbReference>
<keyword evidence="7" id="KW-0539">Nucleus</keyword>
<dbReference type="Proteomes" id="UP000053328">
    <property type="component" value="Unassembled WGS sequence"/>
</dbReference>
<dbReference type="HOGENOM" id="CLU_002493_0_0_1"/>
<evidence type="ECO:0000256" key="1">
    <source>
        <dbReference type="ARBA" id="ARBA00004259"/>
    </source>
</evidence>
<dbReference type="Gene3D" id="1.25.40.700">
    <property type="match status" value="1"/>
</dbReference>
<organism evidence="11 12">
    <name type="scientific">Exophiala spinifera</name>
    <dbReference type="NCBI Taxonomy" id="91928"/>
    <lineage>
        <taxon>Eukaryota</taxon>
        <taxon>Fungi</taxon>
        <taxon>Dikarya</taxon>
        <taxon>Ascomycota</taxon>
        <taxon>Pezizomycotina</taxon>
        <taxon>Eurotiomycetes</taxon>
        <taxon>Chaetothyriomycetidae</taxon>
        <taxon>Chaetothyriales</taxon>
        <taxon>Herpotrichiellaceae</taxon>
        <taxon>Exophiala</taxon>
    </lineage>
</organism>
<feature type="compositionally biased region" description="Basic and acidic residues" evidence="8">
    <location>
        <begin position="74"/>
        <end position="92"/>
    </location>
</feature>
<dbReference type="SUPFAM" id="SSF117289">
    <property type="entry name" value="Nucleoporin domain"/>
    <property type="match status" value="1"/>
</dbReference>
<dbReference type="Gene3D" id="2.130.10.10">
    <property type="entry name" value="YVTN repeat-like/Quinoprotein amine dehydrogenase"/>
    <property type="match status" value="1"/>
</dbReference>
<dbReference type="GO" id="GO:0006606">
    <property type="term" value="P:protein import into nucleus"/>
    <property type="evidence" value="ECO:0007669"/>
    <property type="project" value="TreeGrafter"/>
</dbReference>
<name>A0A0D2ATJ2_9EURO</name>
<evidence type="ECO:0000256" key="7">
    <source>
        <dbReference type="ARBA" id="ARBA00023242"/>
    </source>
</evidence>
<evidence type="ECO:0008006" key="13">
    <source>
        <dbReference type="Google" id="ProtNLM"/>
    </source>
</evidence>
<dbReference type="GeneID" id="27339024"/>
<dbReference type="InterPro" id="IPR015943">
    <property type="entry name" value="WD40/YVTN_repeat-like_dom_sf"/>
</dbReference>
<feature type="domain" description="Nucleoporin Nup133/Nup155-like C-terminal" evidence="9">
    <location>
        <begin position="640"/>
        <end position="778"/>
    </location>
</feature>
<dbReference type="STRING" id="91928.A0A0D2ATJ2"/>
<dbReference type="InterPro" id="IPR007187">
    <property type="entry name" value="Nucleoporin_Nup133/Nup155_C"/>
</dbReference>
<keyword evidence="12" id="KW-1185">Reference proteome</keyword>
<evidence type="ECO:0000313" key="12">
    <source>
        <dbReference type="Proteomes" id="UP000053328"/>
    </source>
</evidence>
<dbReference type="RefSeq" id="XP_016230056.1">
    <property type="nucleotide sequence ID" value="XM_016386248.1"/>
</dbReference>
<feature type="region of interest" description="Disordered" evidence="8">
    <location>
        <begin position="1"/>
        <end position="96"/>
    </location>
</feature>
<dbReference type="GO" id="GO:0016973">
    <property type="term" value="P:poly(A)+ mRNA export from nucleus"/>
    <property type="evidence" value="ECO:0007669"/>
    <property type="project" value="TreeGrafter"/>
</dbReference>
<evidence type="ECO:0000256" key="2">
    <source>
        <dbReference type="ARBA" id="ARBA00005569"/>
    </source>
</evidence>
<dbReference type="GO" id="GO:0000972">
    <property type="term" value="P:transcription-dependent tethering of RNA polymerase II gene DNA at nuclear periphery"/>
    <property type="evidence" value="ECO:0007669"/>
    <property type="project" value="TreeGrafter"/>
</dbReference>
<sequence length="1346" mass="150792">MFSPDASRVQSLRSKRTRPSSGPEDSIKLPQAKRKRSALRRDTFEPLAEASLNEIAGREAGDEKPNGHPTAPAHQKELTLRGAKKPEKRSERTAATVNPTLTLSNNDFYTVSQLPSLPEQIRNRPTIPYSCVISQEYGYALALTHSDAIIWPYNSSASTPSSRDVITFKLPFPPASIDDPLPLAAFTAKSANGEPGIVAVSAKLGKIVYWETISNASTFIPGQNANVQGSIPGMLSGEAVEELVNAEPSGFVLSLRHGRVVHLTIRDQMGRPGIGVQFLRKYTGGTGGIFGTIRNALGADRRKGTPIIKAGGSRKGQRDVVVATEDAEIEFWNTNLSVGNSLETSFSFREEVGNALKGTLPDIPSLQFKVLDVELSTGATTALTRKGSHGAPMMVLTSVTQDTETTYYLIEMVVDEGARVKVVHPITCYSTKTSEPQSWRPRLCVSRTQPVAFVLFETAIVIFSLAKIRESPSSQLLAERQSLPPPFQDCVRFQDGTIYKVLGYALEVTEKQSALVLGVQGFGIVKMASHLRESEEFEVEEAHNRISAKSKIEQAVFFGTIKQNPFDLKNITQTFPDEEIAAAALSISSEILSSSSKHVPKSAPSIEMHLRLRAKALDDLAQHLMDHYPSAISRNVRFQLLLNAEKLAAAQAVWKVQEEIQRKYPLEDREMPYLEFTLRALHESRQKYPDPEKGEKDRIRHWLINSTNNIGHLMSELVSCIPELEPMQVTDPRIVADYLKEAVDLWIASYTAAFKFREDNAPLYGLGDEVFQDGVLVAGFPVDIPHPWTSAPEPFRFGQRLIYDVRNFLAEWWDYSLGKSKKKKLPTDLDGKPYEAPSKTVLKDLAARLPSEVELFSRVATEESIQAECHLKELEKDPEVLKDEVKSLKDEKRDRLNTALDAVSRFNMPGAIQLAEKLKNCPMLVVLHISYYVRLTKEAEENPMLKDTNARIISEMQAQAETYFDRFGKAWAWASFSQMIEDDECGNLLVKGQEDEKKQQFLSWFFRKAEKYGQSVGKLSWIHDVVGSDNYARAEKTLRNVAAEETVDVWNKKTELSLAKLAGLAADEGADRRPRSTERYDRDLSIIDIQERTFQHIMATVGAAVDEKAAFDLAAENFASRLVKDMPGLKRQLKQILKSLVHQTPLSIEELVDLLTLMDSVEWVGMPEDNPEVVGQECAIALRIVDFSDLAGHKQDDLRALIWRRVMIRDNWLLINDTSGKDDKFVQNEMQQTCLFRTIERVFLLEQFEGASIHLFSPKEISDREAFPTSLQERYPQGELEGVRKDMDKEQSKLKKFIEKGRLEDHYGGLVTSARRSVRDIIDQEGEMIAAEVVVGVENGDHKLVS</sequence>
<evidence type="ECO:0000256" key="5">
    <source>
        <dbReference type="ARBA" id="ARBA00022927"/>
    </source>
</evidence>
<keyword evidence="4" id="KW-0509">mRNA transport</keyword>
<evidence type="ECO:0000256" key="6">
    <source>
        <dbReference type="ARBA" id="ARBA00023010"/>
    </source>
</evidence>
<evidence type="ECO:0000256" key="8">
    <source>
        <dbReference type="SAM" id="MobiDB-lite"/>
    </source>
</evidence>
<accession>A0A0D2ATJ2</accession>
<dbReference type="Gene3D" id="1.20.58.1380">
    <property type="match status" value="1"/>
</dbReference>
<dbReference type="OrthoDB" id="103454at2759"/>
<feature type="domain" description="Nucleoporin Nup133/Nup155-like C-terminal" evidence="9">
    <location>
        <begin position="913"/>
        <end position="1306"/>
    </location>
</feature>
<proteinExistence type="inferred from homology"/>
<keyword evidence="5" id="KW-0653">Protein transport</keyword>
<dbReference type="EMBL" id="KN847502">
    <property type="protein sequence ID" value="KIW09840.1"/>
    <property type="molecule type" value="Genomic_DNA"/>
</dbReference>
<evidence type="ECO:0000259" key="10">
    <source>
        <dbReference type="Pfam" id="PF08801"/>
    </source>
</evidence>
<dbReference type="VEuPathDB" id="FungiDB:PV08_11941"/>
<gene>
    <name evidence="11" type="ORF">PV08_11941</name>
</gene>
<dbReference type="InterPro" id="IPR014908">
    <property type="entry name" value="Nucleoporin_Nup133/Nup155_N"/>
</dbReference>
<dbReference type="InterPro" id="IPR037624">
    <property type="entry name" value="Nup133-like"/>
</dbReference>